<sequence length="50" mass="5625">MPVCQHIQTMKCGIKPEDFVCKMPCPKMFSCGHQCQLYCGEECKPCGVKV</sequence>
<reference evidence="1" key="2">
    <citation type="journal article" date="2008" name="Genome Biol.">
        <title>Improved genome assembly and evidence-based global gene model set for the chordate Ciona intestinalis: new insight into intron and operon populations.</title>
        <authorList>
            <person name="Satou Y."/>
            <person name="Mineta K."/>
            <person name="Ogasawara M."/>
            <person name="Sasakura Y."/>
            <person name="Shoguchi E."/>
            <person name="Ueno K."/>
            <person name="Yamada L."/>
            <person name="Matsumoto J."/>
            <person name="Wasserscheid J."/>
            <person name="Dewar K."/>
            <person name="Wiley G.B."/>
            <person name="Macmil S.L."/>
            <person name="Roe B.A."/>
            <person name="Zeller R.W."/>
            <person name="Hastings K.E."/>
            <person name="Lemaire P."/>
            <person name="Lindquist E."/>
            <person name="Endo T."/>
            <person name="Hotta K."/>
            <person name="Inaba K."/>
        </authorList>
    </citation>
    <scope>NUCLEOTIDE SEQUENCE [LARGE SCALE GENOMIC DNA]</scope>
    <source>
        <strain evidence="1">wild type</strain>
    </source>
</reference>
<reference evidence="1" key="3">
    <citation type="submission" date="2025-08" db="UniProtKB">
        <authorList>
            <consortium name="Ensembl"/>
        </authorList>
    </citation>
    <scope>IDENTIFICATION</scope>
</reference>
<reference evidence="2" key="1">
    <citation type="journal article" date="2002" name="Science">
        <title>The draft genome of Ciona intestinalis: insights into chordate and vertebrate origins.</title>
        <authorList>
            <person name="Dehal P."/>
            <person name="Satou Y."/>
            <person name="Campbell R.K."/>
            <person name="Chapman J."/>
            <person name="Degnan B."/>
            <person name="De Tomaso A."/>
            <person name="Davidson B."/>
            <person name="Di Gregorio A."/>
            <person name="Gelpke M."/>
            <person name="Goodstein D.M."/>
            <person name="Harafuji N."/>
            <person name="Hastings K.E."/>
            <person name="Ho I."/>
            <person name="Hotta K."/>
            <person name="Huang W."/>
            <person name="Kawashima T."/>
            <person name="Lemaire P."/>
            <person name="Martinez D."/>
            <person name="Meinertzhagen I.A."/>
            <person name="Necula S."/>
            <person name="Nonaka M."/>
            <person name="Putnam N."/>
            <person name="Rash S."/>
            <person name="Saiga H."/>
            <person name="Satake M."/>
            <person name="Terry A."/>
            <person name="Yamada L."/>
            <person name="Wang H.G."/>
            <person name="Awazu S."/>
            <person name="Azumi K."/>
            <person name="Boore J."/>
            <person name="Branno M."/>
            <person name="Chin-Bow S."/>
            <person name="DeSantis R."/>
            <person name="Doyle S."/>
            <person name="Francino P."/>
            <person name="Keys D.N."/>
            <person name="Haga S."/>
            <person name="Hayashi H."/>
            <person name="Hino K."/>
            <person name="Imai K.S."/>
            <person name="Inaba K."/>
            <person name="Kano S."/>
            <person name="Kobayashi K."/>
            <person name="Kobayashi M."/>
            <person name="Lee B.I."/>
            <person name="Makabe K.W."/>
            <person name="Manohar C."/>
            <person name="Matassi G."/>
            <person name="Medina M."/>
            <person name="Mochizuki Y."/>
            <person name="Mount S."/>
            <person name="Morishita T."/>
            <person name="Miura S."/>
            <person name="Nakayama A."/>
            <person name="Nishizaka S."/>
            <person name="Nomoto H."/>
            <person name="Ohta F."/>
            <person name="Oishi K."/>
            <person name="Rigoutsos I."/>
            <person name="Sano M."/>
            <person name="Sasaki A."/>
            <person name="Sasakura Y."/>
            <person name="Shoguchi E."/>
            <person name="Shin-i T."/>
            <person name="Spagnuolo A."/>
            <person name="Stainier D."/>
            <person name="Suzuki M.M."/>
            <person name="Tassy O."/>
            <person name="Takatori N."/>
            <person name="Tokuoka M."/>
            <person name="Yagi K."/>
            <person name="Yoshizaki F."/>
            <person name="Wada S."/>
            <person name="Zhang C."/>
            <person name="Hyatt P.D."/>
            <person name="Larimer F."/>
            <person name="Detter C."/>
            <person name="Doggett N."/>
            <person name="Glavina T."/>
            <person name="Hawkins T."/>
            <person name="Richardson P."/>
            <person name="Lucas S."/>
            <person name="Kohara Y."/>
            <person name="Levine M."/>
            <person name="Satoh N."/>
            <person name="Rokhsar D.S."/>
        </authorList>
    </citation>
    <scope>NUCLEOTIDE SEQUENCE [LARGE SCALE GENOMIC DNA]</scope>
</reference>
<accession>H2XNI3</accession>
<evidence type="ECO:0000313" key="2">
    <source>
        <dbReference type="Proteomes" id="UP000008144"/>
    </source>
</evidence>
<dbReference type="Ensembl" id="ENSCINT00000032999.1">
    <property type="protein sequence ID" value="ENSCINP00000031216.1"/>
    <property type="gene ID" value="ENSCING00000021651.1"/>
</dbReference>
<organism evidence="1 2">
    <name type="scientific">Ciona intestinalis</name>
    <name type="common">Transparent sea squirt</name>
    <name type="synonym">Ascidia intestinalis</name>
    <dbReference type="NCBI Taxonomy" id="7719"/>
    <lineage>
        <taxon>Eukaryota</taxon>
        <taxon>Metazoa</taxon>
        <taxon>Chordata</taxon>
        <taxon>Tunicata</taxon>
        <taxon>Ascidiacea</taxon>
        <taxon>Phlebobranchia</taxon>
        <taxon>Cionidae</taxon>
        <taxon>Ciona</taxon>
    </lineage>
</organism>
<dbReference type="HOGENOM" id="CLU_3129380_0_0_1"/>
<evidence type="ECO:0000313" key="1">
    <source>
        <dbReference type="Ensembl" id="ENSCINP00000031216.1"/>
    </source>
</evidence>
<dbReference type="InParanoid" id="H2XNI3"/>
<proteinExistence type="predicted"/>
<evidence type="ECO:0008006" key="3">
    <source>
        <dbReference type="Google" id="ProtNLM"/>
    </source>
</evidence>
<reference evidence="1" key="4">
    <citation type="submission" date="2025-09" db="UniProtKB">
        <authorList>
            <consortium name="Ensembl"/>
        </authorList>
    </citation>
    <scope>IDENTIFICATION</scope>
</reference>
<keyword evidence="2" id="KW-1185">Reference proteome</keyword>
<name>H2XNI3_CIOIN</name>
<dbReference type="Proteomes" id="UP000008144">
    <property type="component" value="Chromosome 4"/>
</dbReference>
<protein>
    <recommendedName>
        <fullName evidence="3">NFX1-type zinc finger-containing protein 1</fullName>
    </recommendedName>
</protein>
<dbReference type="GeneTree" id="ENSGT00860000136289"/>
<dbReference type="AlphaFoldDB" id="H2XNI3"/>
<dbReference type="EMBL" id="EAAA01001927">
    <property type="status" value="NOT_ANNOTATED_CDS"/>
    <property type="molecule type" value="Genomic_DNA"/>
</dbReference>